<evidence type="ECO:0000313" key="2">
    <source>
        <dbReference type="Proteomes" id="UP001066276"/>
    </source>
</evidence>
<accession>A0AAV7SE79</accession>
<keyword evidence="2" id="KW-1185">Reference proteome</keyword>
<gene>
    <name evidence="1" type="ORF">NDU88_002424</name>
</gene>
<name>A0AAV7SE79_PLEWA</name>
<reference evidence="1" key="1">
    <citation type="journal article" date="2022" name="bioRxiv">
        <title>Sequencing and chromosome-scale assembly of the giantPleurodeles waltlgenome.</title>
        <authorList>
            <person name="Brown T."/>
            <person name="Elewa A."/>
            <person name="Iarovenko S."/>
            <person name="Subramanian E."/>
            <person name="Araus A.J."/>
            <person name="Petzold A."/>
            <person name="Susuki M."/>
            <person name="Suzuki K.-i.T."/>
            <person name="Hayashi T."/>
            <person name="Toyoda A."/>
            <person name="Oliveira C."/>
            <person name="Osipova E."/>
            <person name="Leigh N.D."/>
            <person name="Simon A."/>
            <person name="Yun M.H."/>
        </authorList>
    </citation>
    <scope>NUCLEOTIDE SEQUENCE</scope>
    <source>
        <strain evidence="1">20211129_DDA</strain>
        <tissue evidence="1">Liver</tissue>
    </source>
</reference>
<organism evidence="1 2">
    <name type="scientific">Pleurodeles waltl</name>
    <name type="common">Iberian ribbed newt</name>
    <dbReference type="NCBI Taxonomy" id="8319"/>
    <lineage>
        <taxon>Eukaryota</taxon>
        <taxon>Metazoa</taxon>
        <taxon>Chordata</taxon>
        <taxon>Craniata</taxon>
        <taxon>Vertebrata</taxon>
        <taxon>Euteleostomi</taxon>
        <taxon>Amphibia</taxon>
        <taxon>Batrachia</taxon>
        <taxon>Caudata</taxon>
        <taxon>Salamandroidea</taxon>
        <taxon>Salamandridae</taxon>
        <taxon>Pleurodelinae</taxon>
        <taxon>Pleurodeles</taxon>
    </lineage>
</organism>
<dbReference type="Proteomes" id="UP001066276">
    <property type="component" value="Chromosome 4_2"/>
</dbReference>
<dbReference type="AlphaFoldDB" id="A0AAV7SE79"/>
<dbReference type="EMBL" id="JANPWB010000008">
    <property type="protein sequence ID" value="KAJ1161944.1"/>
    <property type="molecule type" value="Genomic_DNA"/>
</dbReference>
<sequence length="69" mass="7332">MWRRNPSRTGVLVRESCGVLTALQHFTGAGFSYSVTGVSSSAQLWCAGVFGSARKAASSTSHLLDGRRT</sequence>
<protein>
    <submittedName>
        <fullName evidence="1">Uncharacterized protein</fullName>
    </submittedName>
</protein>
<comment type="caution">
    <text evidence="1">The sequence shown here is derived from an EMBL/GenBank/DDBJ whole genome shotgun (WGS) entry which is preliminary data.</text>
</comment>
<proteinExistence type="predicted"/>
<evidence type="ECO:0000313" key="1">
    <source>
        <dbReference type="EMBL" id="KAJ1161944.1"/>
    </source>
</evidence>